<dbReference type="InterPro" id="IPR036188">
    <property type="entry name" value="FAD/NAD-bd_sf"/>
</dbReference>
<dbReference type="EC" id="1.3.1.6" evidence="6"/>
<dbReference type="SUPFAM" id="SSF51905">
    <property type="entry name" value="FAD/NAD(P)-binding domain"/>
    <property type="match status" value="1"/>
</dbReference>
<dbReference type="InterPro" id="IPR027477">
    <property type="entry name" value="Succ_DH/fumarate_Rdtase_cat_sf"/>
</dbReference>
<comment type="similarity">
    <text evidence="1 6">Belongs to the FAD-dependent oxidoreductase 2 family. FRD/SDH subfamily.</text>
</comment>
<evidence type="ECO:0000256" key="7">
    <source>
        <dbReference type="SAM" id="MobiDB-lite"/>
    </source>
</evidence>
<comment type="function">
    <text evidence="6">Irreversibly catalyzes the reduction of fumarate to succinate.</text>
</comment>
<dbReference type="GO" id="GO:0016156">
    <property type="term" value="F:fumarate reductase (NADH) activity"/>
    <property type="evidence" value="ECO:0007669"/>
    <property type="project" value="UniProtKB-EC"/>
</dbReference>
<dbReference type="PANTHER" id="PTHR43400:SF7">
    <property type="entry name" value="FAD-DEPENDENT OXIDOREDUCTASE 2 FAD BINDING DOMAIN-CONTAINING PROTEIN"/>
    <property type="match status" value="1"/>
</dbReference>
<comment type="caution">
    <text evidence="9">The sequence shown here is derived from an EMBL/GenBank/DDBJ whole genome shotgun (WGS) entry which is preliminary data.</text>
</comment>
<sequence length="530" mass="55043">MQSIKQILSTGNKNAIQTAMEDTAHAGIVVVGGGLAGLAAAIEALQQTQGTKADVVMVEKEPRTGGNSAKASSGINGAWTETQKTQGIEDSVDAFEHDTFKSGRGLSNGTLVKRLTQESAQSVAWLQSHFSLDLDVISQLGGHSAPRTHRRPDTADGHPQPVGWGIVSALAARLSEQPRFRLISEAQVVELVQEPRSADIIARVAGVVYKTADGKKHKLHASAVVLATGGFAGDGGAADGFIRKHAPQLAWLPATNGGFATGDGIKLGMAVGAGIVGMEHVQVHPTGFVSQADPSARTKFLAAEALRGGGALLLNGRGERFVNELDTRDNVTAAINAACSSNETRSAYPDTDDMVGAAGAAAFLVLSQAAADAFGHGALGFYEKMHLIHRVGGLSQLAAALRVPLATLRKTLSAHDDARSSGSADAFGKQVFPQPALNADDQNGLYFWAVVTPSIHYTMGGLRFDENARVLHADSSLPIPGLFAAGEVTGGLHGANRLAGNSLLECVVFGREAGKQAALTALQTIGDVKL</sequence>
<gene>
    <name evidence="9" type="primary">OSM1</name>
    <name evidence="9" type="ORF">LPJ64_000755</name>
</gene>
<evidence type="ECO:0000313" key="10">
    <source>
        <dbReference type="Proteomes" id="UP001145021"/>
    </source>
</evidence>
<dbReference type="SUPFAM" id="SSF56425">
    <property type="entry name" value="Succinate dehydrogenase/fumarate reductase flavoprotein, catalytic domain"/>
    <property type="match status" value="1"/>
</dbReference>
<evidence type="ECO:0000256" key="5">
    <source>
        <dbReference type="ARBA" id="ARBA00050832"/>
    </source>
</evidence>
<evidence type="ECO:0000256" key="2">
    <source>
        <dbReference type="ARBA" id="ARBA00022630"/>
    </source>
</evidence>
<keyword evidence="10" id="KW-1185">Reference proteome</keyword>
<dbReference type="NCBIfam" id="TIGR01813">
    <property type="entry name" value="flavo_cyto_c"/>
    <property type="match status" value="1"/>
</dbReference>
<comment type="catalytic activity">
    <reaction evidence="5 6">
        <text>succinate + NAD(+) = fumarate + NADH + H(+)</text>
        <dbReference type="Rhea" id="RHEA:18281"/>
        <dbReference type="ChEBI" id="CHEBI:15378"/>
        <dbReference type="ChEBI" id="CHEBI:29806"/>
        <dbReference type="ChEBI" id="CHEBI:30031"/>
        <dbReference type="ChEBI" id="CHEBI:57540"/>
        <dbReference type="ChEBI" id="CHEBI:57945"/>
        <dbReference type="EC" id="1.3.1.6"/>
    </reaction>
</comment>
<dbReference type="EMBL" id="JANBOH010000017">
    <property type="protein sequence ID" value="KAJ1647871.1"/>
    <property type="molecule type" value="Genomic_DNA"/>
</dbReference>
<dbReference type="Gene3D" id="3.50.50.60">
    <property type="entry name" value="FAD/NAD(P)-binding domain"/>
    <property type="match status" value="1"/>
</dbReference>
<reference evidence="9" key="1">
    <citation type="submission" date="2022-07" db="EMBL/GenBank/DDBJ databases">
        <title>Phylogenomic reconstructions and comparative analyses of Kickxellomycotina fungi.</title>
        <authorList>
            <person name="Reynolds N.K."/>
            <person name="Stajich J.E."/>
            <person name="Barry K."/>
            <person name="Grigoriev I.V."/>
            <person name="Crous P."/>
            <person name="Smith M.E."/>
        </authorList>
    </citation>
    <scope>NUCLEOTIDE SEQUENCE</scope>
    <source>
        <strain evidence="9">NBRC 105413</strain>
    </source>
</reference>
<dbReference type="Gene3D" id="3.90.700.10">
    <property type="entry name" value="Succinate dehydrogenase/fumarate reductase flavoprotein, catalytic domain"/>
    <property type="match status" value="1"/>
</dbReference>
<evidence type="ECO:0000256" key="1">
    <source>
        <dbReference type="ARBA" id="ARBA00008040"/>
    </source>
</evidence>
<dbReference type="AlphaFoldDB" id="A0A9W7XRX2"/>
<evidence type="ECO:0000256" key="4">
    <source>
        <dbReference type="ARBA" id="ARBA00023002"/>
    </source>
</evidence>
<organism evidence="9 10">
    <name type="scientific">Coemansia asiatica</name>
    <dbReference type="NCBI Taxonomy" id="1052880"/>
    <lineage>
        <taxon>Eukaryota</taxon>
        <taxon>Fungi</taxon>
        <taxon>Fungi incertae sedis</taxon>
        <taxon>Zoopagomycota</taxon>
        <taxon>Kickxellomycotina</taxon>
        <taxon>Kickxellomycetes</taxon>
        <taxon>Kickxellales</taxon>
        <taxon>Kickxellaceae</taxon>
        <taxon>Coemansia</taxon>
    </lineage>
</organism>
<dbReference type="Proteomes" id="UP001145021">
    <property type="component" value="Unassembled WGS sequence"/>
</dbReference>
<feature type="region of interest" description="Disordered" evidence="7">
    <location>
        <begin position="142"/>
        <end position="161"/>
    </location>
</feature>
<dbReference type="PANTHER" id="PTHR43400">
    <property type="entry name" value="FUMARATE REDUCTASE"/>
    <property type="match status" value="1"/>
</dbReference>
<protein>
    <recommendedName>
        <fullName evidence="6">Fumarate reductase</fullName>
        <ecNumber evidence="6">1.3.1.6</ecNumber>
    </recommendedName>
</protein>
<keyword evidence="4 6" id="KW-0560">Oxidoreductase</keyword>
<evidence type="ECO:0000256" key="3">
    <source>
        <dbReference type="ARBA" id="ARBA00022827"/>
    </source>
</evidence>
<comment type="cofactor">
    <cofactor evidence="6">
        <name>FAD</name>
        <dbReference type="ChEBI" id="CHEBI:57692"/>
    </cofactor>
    <text evidence="6">Binds 1 FAD per monomer.</text>
</comment>
<dbReference type="Pfam" id="PF00890">
    <property type="entry name" value="FAD_binding_2"/>
    <property type="match status" value="1"/>
</dbReference>
<feature type="domain" description="FAD-dependent oxidoreductase 2 FAD-binding" evidence="8">
    <location>
        <begin position="28"/>
        <end position="503"/>
    </location>
</feature>
<proteinExistence type="inferred from homology"/>
<dbReference type="FunFam" id="3.90.700.10:FF:000007">
    <property type="entry name" value="NADH-dependent fumarate reductase"/>
    <property type="match status" value="1"/>
</dbReference>
<evidence type="ECO:0000313" key="9">
    <source>
        <dbReference type="EMBL" id="KAJ1647871.1"/>
    </source>
</evidence>
<dbReference type="GO" id="GO:0010181">
    <property type="term" value="F:FMN binding"/>
    <property type="evidence" value="ECO:0007669"/>
    <property type="project" value="InterPro"/>
</dbReference>
<dbReference type="InterPro" id="IPR003953">
    <property type="entry name" value="FAD-dep_OxRdtase_2_FAD-bd"/>
</dbReference>
<evidence type="ECO:0000256" key="6">
    <source>
        <dbReference type="RuleBase" id="RU366062"/>
    </source>
</evidence>
<accession>A0A9W7XRX2</accession>
<dbReference type="InterPro" id="IPR010960">
    <property type="entry name" value="Flavocytochrome_c"/>
</dbReference>
<evidence type="ECO:0000259" key="8">
    <source>
        <dbReference type="Pfam" id="PF00890"/>
    </source>
</evidence>
<name>A0A9W7XRX2_9FUNG</name>
<keyword evidence="2 6" id="KW-0285">Flavoprotein</keyword>
<keyword evidence="3 6" id="KW-0274">FAD</keyword>
<dbReference type="InterPro" id="IPR050315">
    <property type="entry name" value="FAD-oxidoreductase_2"/>
</dbReference>